<comment type="caution">
    <text evidence="1">The sequence shown here is derived from an EMBL/GenBank/DDBJ whole genome shotgun (WGS) entry which is preliminary data.</text>
</comment>
<dbReference type="RefSeq" id="WP_099303943.1">
    <property type="nucleotide sequence ID" value="NZ_PDVP01000001.1"/>
</dbReference>
<accession>A0A2G1QUL8</accession>
<organism evidence="1 2">
    <name type="scientific">Zhengella mangrovi</name>
    <dbReference type="NCBI Taxonomy" id="1982044"/>
    <lineage>
        <taxon>Bacteria</taxon>
        <taxon>Pseudomonadati</taxon>
        <taxon>Pseudomonadota</taxon>
        <taxon>Alphaproteobacteria</taxon>
        <taxon>Hyphomicrobiales</taxon>
        <taxon>Notoacmeibacteraceae</taxon>
        <taxon>Zhengella</taxon>
    </lineage>
</organism>
<reference evidence="1 2" key="1">
    <citation type="submission" date="2017-10" db="EMBL/GenBank/DDBJ databases">
        <title>Sedimentibacterium mangrovi gen. nov., sp. nov., a novel member of family Phyllobacteriacea isolated from mangrove sediment.</title>
        <authorList>
            <person name="Liao H."/>
            <person name="Tian Y."/>
        </authorList>
    </citation>
    <scope>NUCLEOTIDE SEQUENCE [LARGE SCALE GENOMIC DNA]</scope>
    <source>
        <strain evidence="1 2">X9-2-2</strain>
    </source>
</reference>
<evidence type="ECO:0000313" key="2">
    <source>
        <dbReference type="Proteomes" id="UP000221168"/>
    </source>
</evidence>
<sequence>MTEDRTTSILSNSELAHLGEGQVAYVRKMKSDELLAAYPGIADIAPGLDIWTLFAANGNPILLANARDVAVAGAWENDLQAVSLH</sequence>
<keyword evidence="2" id="KW-1185">Reference proteome</keyword>
<dbReference type="AlphaFoldDB" id="A0A2G1QUL8"/>
<gene>
    <name evidence="1" type="ORF">CSC94_01645</name>
</gene>
<dbReference type="InterPro" id="IPR009531">
    <property type="entry name" value="DUF1150"/>
</dbReference>
<dbReference type="Proteomes" id="UP000221168">
    <property type="component" value="Unassembled WGS sequence"/>
</dbReference>
<proteinExistence type="predicted"/>
<dbReference type="OrthoDB" id="7865555at2"/>
<evidence type="ECO:0008006" key="3">
    <source>
        <dbReference type="Google" id="ProtNLM"/>
    </source>
</evidence>
<dbReference type="EMBL" id="PDVP01000001">
    <property type="protein sequence ID" value="PHP69154.1"/>
    <property type="molecule type" value="Genomic_DNA"/>
</dbReference>
<evidence type="ECO:0000313" key="1">
    <source>
        <dbReference type="EMBL" id="PHP69154.1"/>
    </source>
</evidence>
<dbReference type="Pfam" id="PF06620">
    <property type="entry name" value="DUF1150"/>
    <property type="match status" value="1"/>
</dbReference>
<name>A0A2G1QUL8_9HYPH</name>
<protein>
    <recommendedName>
        <fullName evidence="3">NADH oxidase</fullName>
    </recommendedName>
</protein>